<evidence type="ECO:0000313" key="1">
    <source>
        <dbReference type="EMBL" id="SEP21745.1"/>
    </source>
</evidence>
<accession>A0A1H8W288</accession>
<protein>
    <submittedName>
        <fullName evidence="1">Uncharacterized protein</fullName>
    </submittedName>
</protein>
<dbReference type="Proteomes" id="UP000199126">
    <property type="component" value="Unassembled WGS sequence"/>
</dbReference>
<sequence length="62" mass="6701">MSAGTTTTRNWESPETCPFCGGELTDGGAGFIDHIDDHPSCQNEFDDWRSMVASDMSGEWGG</sequence>
<dbReference type="InterPro" id="IPR055924">
    <property type="entry name" value="DUF7501"/>
</dbReference>
<dbReference type="RefSeq" id="WP_089827505.1">
    <property type="nucleotide sequence ID" value="NZ_FODV01000022.1"/>
</dbReference>
<keyword evidence="2" id="KW-1185">Reference proteome</keyword>
<name>A0A1H8W288_9EURY</name>
<gene>
    <name evidence="1" type="ORF">SAMN04487948_12241</name>
</gene>
<dbReference type="Pfam" id="PF24333">
    <property type="entry name" value="DUF7501"/>
    <property type="match status" value="1"/>
</dbReference>
<reference evidence="2" key="1">
    <citation type="submission" date="2016-10" db="EMBL/GenBank/DDBJ databases">
        <authorList>
            <person name="Varghese N."/>
            <person name="Submissions S."/>
        </authorList>
    </citation>
    <scope>NUCLEOTIDE SEQUENCE [LARGE SCALE GENOMIC DNA]</scope>
    <source>
        <strain evidence="2">CGMCC 1.10121</strain>
    </source>
</reference>
<dbReference type="OrthoDB" id="179461at2157"/>
<proteinExistence type="predicted"/>
<organism evidence="1 2">
    <name type="scientific">Halogranum amylolyticum</name>
    <dbReference type="NCBI Taxonomy" id="660520"/>
    <lineage>
        <taxon>Archaea</taxon>
        <taxon>Methanobacteriati</taxon>
        <taxon>Methanobacteriota</taxon>
        <taxon>Stenosarchaea group</taxon>
        <taxon>Halobacteria</taxon>
        <taxon>Halobacteriales</taxon>
        <taxon>Haloferacaceae</taxon>
    </lineage>
</organism>
<dbReference type="EMBL" id="FODV01000022">
    <property type="protein sequence ID" value="SEP21745.1"/>
    <property type="molecule type" value="Genomic_DNA"/>
</dbReference>
<evidence type="ECO:0000313" key="2">
    <source>
        <dbReference type="Proteomes" id="UP000199126"/>
    </source>
</evidence>
<dbReference type="AlphaFoldDB" id="A0A1H8W288"/>